<keyword evidence="4" id="KW-0443">Lipid metabolism</keyword>
<feature type="transmembrane region" description="Helical" evidence="7">
    <location>
        <begin position="167"/>
        <end position="189"/>
    </location>
</feature>
<dbReference type="InterPro" id="IPR016035">
    <property type="entry name" value="Acyl_Trfase/lysoPLipase"/>
</dbReference>
<dbReference type="GO" id="GO:0016020">
    <property type="term" value="C:membrane"/>
    <property type="evidence" value="ECO:0007669"/>
    <property type="project" value="UniProtKB-SubCell"/>
</dbReference>
<evidence type="ECO:0000256" key="2">
    <source>
        <dbReference type="ARBA" id="ARBA00022692"/>
    </source>
</evidence>
<dbReference type="InterPro" id="IPR002641">
    <property type="entry name" value="PNPLA_dom"/>
</dbReference>
<evidence type="ECO:0000313" key="9">
    <source>
        <dbReference type="Proteomes" id="UP000887575"/>
    </source>
</evidence>
<dbReference type="InterPro" id="IPR012858">
    <property type="entry name" value="DC_STAMP-like"/>
</dbReference>
<protein>
    <recommendedName>
        <fullName evidence="8">PNPLA domain-containing protein</fullName>
    </recommendedName>
</protein>
<dbReference type="GO" id="GO:0006629">
    <property type="term" value="P:lipid metabolic process"/>
    <property type="evidence" value="ECO:0007669"/>
    <property type="project" value="UniProtKB-KW"/>
</dbReference>
<accession>A0AAF3FAK2</accession>
<evidence type="ECO:0000256" key="7">
    <source>
        <dbReference type="SAM" id="Phobius"/>
    </source>
</evidence>
<dbReference type="InterPro" id="IPR051856">
    <property type="entry name" value="CSR-E3_Ligase_Protein"/>
</dbReference>
<dbReference type="PANTHER" id="PTHR21041">
    <property type="entry name" value="DENDRITIC CELL-SPECIFIC TRANSMEMBRANE PROTEIN"/>
    <property type="match status" value="1"/>
</dbReference>
<keyword evidence="2 7" id="KW-0812">Transmembrane</keyword>
<comment type="caution">
    <text evidence="6">Lacks conserved residue(s) required for the propagation of feature annotation.</text>
</comment>
<keyword evidence="9" id="KW-1185">Reference proteome</keyword>
<reference evidence="10" key="1">
    <citation type="submission" date="2024-02" db="UniProtKB">
        <authorList>
            <consortium name="WormBaseParasite"/>
        </authorList>
    </citation>
    <scope>IDENTIFICATION</scope>
</reference>
<dbReference type="Proteomes" id="UP000887575">
    <property type="component" value="Unassembled WGS sequence"/>
</dbReference>
<evidence type="ECO:0000313" key="10">
    <source>
        <dbReference type="WBParaSite" id="MBELARI_LOCUS2924.2"/>
    </source>
</evidence>
<evidence type="ECO:0000256" key="3">
    <source>
        <dbReference type="ARBA" id="ARBA00022989"/>
    </source>
</evidence>
<dbReference type="SUPFAM" id="SSF52151">
    <property type="entry name" value="FabD/lysophospholipase-like"/>
    <property type="match status" value="1"/>
</dbReference>
<evidence type="ECO:0000256" key="6">
    <source>
        <dbReference type="PROSITE-ProRule" id="PRU01161"/>
    </source>
</evidence>
<sequence length="327" mass="37851">MYQQSEIAGDLRILTSNSPIERESKFWMSGLNEELIEERLSDSNSTREICVALDGGGIKGAAEIMALRELSLRLSSTSPSITSLFKSFDWIGGTSVGAVIAAFSAPRHHENEDVKSIQLPTLHLNVTGVGIFPKMLRKLFQLKNETVQPIFVLDDCLLKPSLPDYDIYVGTIFLPLLFMFFSQILLAFLPKRVILFCFLPYMFPRKARARVIWLYNLCLKHRLTAREEARRRIAFFVKWRKERKGEKDEDDDDLCFCFAKNSLIRRVIVNNLYRPFECFLCKTYLRAWQTHKCEQCPATYCKLCWKEPTEKCYACQVEHQEAAIYPT</sequence>
<dbReference type="PANTHER" id="PTHR21041:SF17">
    <property type="entry name" value="E3 UBIQUITIN-PROTEIN LIGASE DCST1"/>
    <property type="match status" value="1"/>
</dbReference>
<name>A0AAF3FAK2_9BILA</name>
<keyword evidence="3 7" id="KW-1133">Transmembrane helix</keyword>
<organism evidence="9 10">
    <name type="scientific">Mesorhabditis belari</name>
    <dbReference type="NCBI Taxonomy" id="2138241"/>
    <lineage>
        <taxon>Eukaryota</taxon>
        <taxon>Metazoa</taxon>
        <taxon>Ecdysozoa</taxon>
        <taxon>Nematoda</taxon>
        <taxon>Chromadorea</taxon>
        <taxon>Rhabditida</taxon>
        <taxon>Rhabditina</taxon>
        <taxon>Rhabditomorpha</taxon>
        <taxon>Rhabditoidea</taxon>
        <taxon>Rhabditidae</taxon>
        <taxon>Mesorhabditinae</taxon>
        <taxon>Mesorhabditis</taxon>
    </lineage>
</organism>
<dbReference type="AlphaFoldDB" id="A0AAF3FAK2"/>
<dbReference type="Pfam" id="PF01734">
    <property type="entry name" value="Patatin"/>
    <property type="match status" value="1"/>
</dbReference>
<keyword evidence="5 7" id="KW-0472">Membrane</keyword>
<dbReference type="Pfam" id="PF07782">
    <property type="entry name" value="DC_STAMP"/>
    <property type="match status" value="1"/>
</dbReference>
<feature type="short sequence motif" description="GXSXG" evidence="6">
    <location>
        <begin position="93"/>
        <end position="97"/>
    </location>
</feature>
<proteinExistence type="predicted"/>
<feature type="short sequence motif" description="GXGXXG" evidence="6">
    <location>
        <begin position="55"/>
        <end position="60"/>
    </location>
</feature>
<dbReference type="WBParaSite" id="MBELARI_LOCUS2924.2">
    <property type="protein sequence ID" value="MBELARI_LOCUS2924.2"/>
    <property type="gene ID" value="MBELARI_LOCUS2924"/>
</dbReference>
<evidence type="ECO:0000256" key="5">
    <source>
        <dbReference type="ARBA" id="ARBA00023136"/>
    </source>
</evidence>
<evidence type="ECO:0000256" key="1">
    <source>
        <dbReference type="ARBA" id="ARBA00004141"/>
    </source>
</evidence>
<evidence type="ECO:0000256" key="4">
    <source>
        <dbReference type="ARBA" id="ARBA00023098"/>
    </source>
</evidence>
<comment type="subcellular location">
    <subcellularLocation>
        <location evidence="1">Membrane</location>
        <topology evidence="1">Multi-pass membrane protein</topology>
    </subcellularLocation>
</comment>
<feature type="domain" description="PNPLA" evidence="8">
    <location>
        <begin position="51"/>
        <end position="195"/>
    </location>
</feature>
<dbReference type="PROSITE" id="PS51635">
    <property type="entry name" value="PNPLA"/>
    <property type="match status" value="1"/>
</dbReference>
<dbReference type="Gene3D" id="3.40.1090.10">
    <property type="entry name" value="Cytosolic phospholipase A2 catalytic domain"/>
    <property type="match status" value="1"/>
</dbReference>
<evidence type="ECO:0000259" key="8">
    <source>
        <dbReference type="PROSITE" id="PS51635"/>
    </source>
</evidence>